<dbReference type="Gene3D" id="3.30.160.20">
    <property type="match status" value="1"/>
</dbReference>
<proteinExistence type="inferred from homology"/>
<keyword evidence="5" id="KW-0687">Ribonucleoprotein</keyword>
<keyword evidence="3 9" id="KW-0689">Ribosomal protein</keyword>
<dbReference type="CDD" id="cd19873">
    <property type="entry name" value="DSRM_MRPL3_like"/>
    <property type="match status" value="1"/>
</dbReference>
<dbReference type="InterPro" id="IPR044443">
    <property type="entry name" value="Ribosomal_mL44_DSRM_fung"/>
</dbReference>
<dbReference type="GO" id="GO:0003735">
    <property type="term" value="F:structural constituent of ribosome"/>
    <property type="evidence" value="ECO:0007669"/>
    <property type="project" value="TreeGrafter"/>
</dbReference>
<evidence type="ECO:0000256" key="5">
    <source>
        <dbReference type="ARBA" id="ARBA00023274"/>
    </source>
</evidence>
<dbReference type="AlphaFoldDB" id="A0A9P9AAZ0"/>
<organism evidence="9 10">
    <name type="scientific">Plectosphaerella plurivora</name>
    <dbReference type="NCBI Taxonomy" id="936078"/>
    <lineage>
        <taxon>Eukaryota</taxon>
        <taxon>Fungi</taxon>
        <taxon>Dikarya</taxon>
        <taxon>Ascomycota</taxon>
        <taxon>Pezizomycotina</taxon>
        <taxon>Sordariomycetes</taxon>
        <taxon>Hypocreomycetidae</taxon>
        <taxon>Glomerellales</taxon>
        <taxon>Plectosphaerellaceae</taxon>
        <taxon>Plectosphaerella</taxon>
    </lineage>
</organism>
<comment type="subcellular location">
    <subcellularLocation>
        <location evidence="1">Mitochondrion</location>
    </subcellularLocation>
</comment>
<evidence type="ECO:0000256" key="6">
    <source>
        <dbReference type="ARBA" id="ARBA00024034"/>
    </source>
</evidence>
<dbReference type="Gene3D" id="1.10.1520.10">
    <property type="entry name" value="Ribonuclease III domain"/>
    <property type="match status" value="1"/>
</dbReference>
<dbReference type="PROSITE" id="PS50142">
    <property type="entry name" value="RNASE_3_2"/>
    <property type="match status" value="1"/>
</dbReference>
<dbReference type="Proteomes" id="UP000770015">
    <property type="component" value="Unassembled WGS sequence"/>
</dbReference>
<sequence length="413" mass="45077">MTRARISRCTGQLLAGPAKRTVAAPSLTAPIAASFKAPAPTAPHLRQTIRYQSTATEAALPESLAEEAVKTPYPSPLPSKARSSAKLAALHARLSLPEKLPLETLARCLVDPSADMNPHFNNVNLALVGKGLISYHVSERLVVSYPRLPMVVLFEAVRAYAGPEALNNVAKSWGVDQAAAPGEEVDPGLLQFSMDPQAGIRHTQWGYVRREAAMLDKFKWRRGVSSRVVLDNEFGDAVHEKKTPENLDAAAEEDLATAERNKIRHDAHSAFVQSVVGALYVHAGRDAARAFVDAHVLARRVDLERLFHFSLPTRELAMLCAREGFEPPVARLLSETGRKSRTPVYVVGIYSGADKLGEGSAASLDFARQKASMNALKSWYLYSPGQNVRVPSDMLREGAKPWQPVHIDMGEII</sequence>
<reference evidence="9" key="1">
    <citation type="journal article" date="2021" name="Nat. Commun.">
        <title>Genetic determinants of endophytism in the Arabidopsis root mycobiome.</title>
        <authorList>
            <person name="Mesny F."/>
            <person name="Miyauchi S."/>
            <person name="Thiergart T."/>
            <person name="Pickel B."/>
            <person name="Atanasova L."/>
            <person name="Karlsson M."/>
            <person name="Huettel B."/>
            <person name="Barry K.W."/>
            <person name="Haridas S."/>
            <person name="Chen C."/>
            <person name="Bauer D."/>
            <person name="Andreopoulos W."/>
            <person name="Pangilinan J."/>
            <person name="LaButti K."/>
            <person name="Riley R."/>
            <person name="Lipzen A."/>
            <person name="Clum A."/>
            <person name="Drula E."/>
            <person name="Henrissat B."/>
            <person name="Kohler A."/>
            <person name="Grigoriev I.V."/>
            <person name="Martin F.M."/>
            <person name="Hacquard S."/>
        </authorList>
    </citation>
    <scope>NUCLEOTIDE SEQUENCE</scope>
    <source>
        <strain evidence="9">MPI-SDFR-AT-0117</strain>
    </source>
</reference>
<evidence type="ECO:0000313" key="9">
    <source>
        <dbReference type="EMBL" id="KAH6685892.1"/>
    </source>
</evidence>
<dbReference type="SMART" id="SM00535">
    <property type="entry name" value="RIBOc"/>
    <property type="match status" value="1"/>
</dbReference>
<dbReference type="SMART" id="SM00358">
    <property type="entry name" value="DSRM"/>
    <property type="match status" value="1"/>
</dbReference>
<dbReference type="GO" id="GO:0005739">
    <property type="term" value="C:mitochondrion"/>
    <property type="evidence" value="ECO:0007669"/>
    <property type="project" value="TreeGrafter"/>
</dbReference>
<dbReference type="InterPro" id="IPR044444">
    <property type="entry name" value="Ribosomal_mL44_DSRM_metazoa"/>
</dbReference>
<feature type="domain" description="RNase III" evidence="8">
    <location>
        <begin position="87"/>
        <end position="177"/>
    </location>
</feature>
<comment type="similarity">
    <text evidence="6">Belongs to the ribonuclease III family. Mitochondrion-specific ribosomal protein mL44 subfamily.</text>
</comment>
<dbReference type="InterPro" id="IPR036389">
    <property type="entry name" value="RNase_III_sf"/>
</dbReference>
<dbReference type="SUPFAM" id="SSF54768">
    <property type="entry name" value="dsRNA-binding domain-like"/>
    <property type="match status" value="1"/>
</dbReference>
<accession>A0A9P9AAZ0</accession>
<evidence type="ECO:0000256" key="4">
    <source>
        <dbReference type="ARBA" id="ARBA00023128"/>
    </source>
</evidence>
<evidence type="ECO:0000259" key="8">
    <source>
        <dbReference type="PROSITE" id="PS50142"/>
    </source>
</evidence>
<protein>
    <recommendedName>
        <fullName evidence="7">Large ribosomal subunit protein mL44</fullName>
    </recommendedName>
</protein>
<dbReference type="GO" id="GO:0003725">
    <property type="term" value="F:double-stranded RNA binding"/>
    <property type="evidence" value="ECO:0007669"/>
    <property type="project" value="InterPro"/>
</dbReference>
<dbReference type="EMBL" id="JAGSXJ010000014">
    <property type="protein sequence ID" value="KAH6685892.1"/>
    <property type="molecule type" value="Genomic_DNA"/>
</dbReference>
<dbReference type="Pfam" id="PF22892">
    <property type="entry name" value="DSRM_MRPL44"/>
    <property type="match status" value="1"/>
</dbReference>
<evidence type="ECO:0000256" key="1">
    <source>
        <dbReference type="ARBA" id="ARBA00004173"/>
    </source>
</evidence>
<dbReference type="InterPro" id="IPR014720">
    <property type="entry name" value="dsRBD_dom"/>
</dbReference>
<keyword evidence="4" id="KW-0496">Mitochondrion</keyword>
<dbReference type="PANTHER" id="PTHR11207:SF32">
    <property type="entry name" value="LARGE RIBOSOMAL SUBUNIT PROTEIN ML44"/>
    <property type="match status" value="1"/>
</dbReference>
<gene>
    <name evidence="9" type="ORF">F5X68DRAFT_209474</name>
</gene>
<dbReference type="SUPFAM" id="SSF69065">
    <property type="entry name" value="RNase III domain-like"/>
    <property type="match status" value="1"/>
</dbReference>
<name>A0A9P9AAZ0_9PEZI</name>
<evidence type="ECO:0000256" key="2">
    <source>
        <dbReference type="ARBA" id="ARBA00022884"/>
    </source>
</evidence>
<dbReference type="GO" id="GO:0005840">
    <property type="term" value="C:ribosome"/>
    <property type="evidence" value="ECO:0007669"/>
    <property type="project" value="UniProtKB-KW"/>
</dbReference>
<keyword evidence="2" id="KW-0694">RNA-binding</keyword>
<keyword evidence="10" id="KW-1185">Reference proteome</keyword>
<evidence type="ECO:0000313" key="10">
    <source>
        <dbReference type="Proteomes" id="UP000770015"/>
    </source>
</evidence>
<dbReference type="InterPro" id="IPR000999">
    <property type="entry name" value="RNase_III_dom"/>
</dbReference>
<comment type="caution">
    <text evidence="9">The sequence shown here is derived from an EMBL/GenBank/DDBJ whole genome shotgun (WGS) entry which is preliminary data.</text>
</comment>
<dbReference type="PANTHER" id="PTHR11207">
    <property type="entry name" value="RIBONUCLEASE III"/>
    <property type="match status" value="1"/>
</dbReference>
<evidence type="ECO:0000256" key="3">
    <source>
        <dbReference type="ARBA" id="ARBA00022980"/>
    </source>
</evidence>
<dbReference type="GO" id="GO:0006396">
    <property type="term" value="P:RNA processing"/>
    <property type="evidence" value="ECO:0007669"/>
    <property type="project" value="InterPro"/>
</dbReference>
<dbReference type="OrthoDB" id="67027at2759"/>
<dbReference type="GO" id="GO:0004525">
    <property type="term" value="F:ribonuclease III activity"/>
    <property type="evidence" value="ECO:0007669"/>
    <property type="project" value="InterPro"/>
</dbReference>
<evidence type="ECO:0000256" key="7">
    <source>
        <dbReference type="ARBA" id="ARBA00035187"/>
    </source>
</evidence>